<gene>
    <name evidence="2" type="ORF">BRAN1462_LOCUS33752</name>
</gene>
<dbReference type="EMBL" id="HBGW01053168">
    <property type="protein sequence ID" value="CAD9588547.1"/>
    <property type="molecule type" value="Transcribed_RNA"/>
</dbReference>
<reference evidence="2" key="1">
    <citation type="submission" date="2021-01" db="EMBL/GenBank/DDBJ databases">
        <authorList>
            <person name="Corre E."/>
            <person name="Pelletier E."/>
            <person name="Niang G."/>
            <person name="Scheremetjew M."/>
            <person name="Finn R."/>
            <person name="Kale V."/>
            <person name="Holt S."/>
            <person name="Cochrane G."/>
            <person name="Meng A."/>
            <person name="Brown T."/>
            <person name="Cohen L."/>
        </authorList>
    </citation>
    <scope>NUCLEOTIDE SEQUENCE</scope>
    <source>
        <strain evidence="2">RCC3387</strain>
    </source>
</reference>
<organism evidence="2">
    <name type="scientific">Zooxanthella nutricula</name>
    <dbReference type="NCBI Taxonomy" id="1333877"/>
    <lineage>
        <taxon>Eukaryota</taxon>
        <taxon>Sar</taxon>
        <taxon>Alveolata</taxon>
        <taxon>Dinophyceae</taxon>
        <taxon>Peridiniales</taxon>
        <taxon>Peridiniales incertae sedis</taxon>
        <taxon>Zooxanthella</taxon>
    </lineage>
</organism>
<evidence type="ECO:0000313" key="2">
    <source>
        <dbReference type="EMBL" id="CAD9588547.1"/>
    </source>
</evidence>
<dbReference type="AlphaFoldDB" id="A0A7S2PC95"/>
<keyword evidence="1" id="KW-0732">Signal</keyword>
<proteinExistence type="predicted"/>
<feature type="chain" id="PRO_5030722838" evidence="1">
    <location>
        <begin position="32"/>
        <end position="191"/>
    </location>
</feature>
<feature type="signal peptide" evidence="1">
    <location>
        <begin position="1"/>
        <end position="31"/>
    </location>
</feature>
<evidence type="ECO:0000256" key="1">
    <source>
        <dbReference type="SAM" id="SignalP"/>
    </source>
</evidence>
<protein>
    <submittedName>
        <fullName evidence="2">Uncharacterized protein</fullName>
    </submittedName>
</protein>
<name>A0A7S2PC95_9DINO</name>
<accession>A0A7S2PC95</accession>
<sequence length="191" mass="20125">MGLLAPAMSAVLLASPVHLVVLLGGCRGADAEGRAASNSDSRIATLSNNMQGFMQRFEAYSLDANRTESTWNHSYVKIVDGFHVLGPFQISGTGYTGATEAACQKFDGQAVGVWCLTKQTVNVLGPFKTESTGYTGATEAACQKFDGQAVGVWCLVLRPEAEHAESAACKVAYTPLHMASLVCLLASTAFP</sequence>